<evidence type="ECO:0000256" key="7">
    <source>
        <dbReference type="ARBA" id="ARBA00022737"/>
    </source>
</evidence>
<evidence type="ECO:0000256" key="11">
    <source>
        <dbReference type="ARBA" id="ARBA00023180"/>
    </source>
</evidence>
<comment type="subcellular location">
    <subcellularLocation>
        <location evidence="1">Cell membrane</location>
        <topology evidence="1">Single-pass type I membrane protein</topology>
    </subcellularLocation>
</comment>
<sequence>MTTLNLTVVFLLLSSLGIIKLTSCSEDNQTNVNVKCIHAEREALLSFKRGLTDPSGRLSSWIGEDCCQWRGVECNNQSGHVTKLHLQNPYPNPYSEWVTYQKSCLRGEISSSLTHLKYLDYLDLSSNDFEGIQVPEFFGNLKNLRYLNVSFASFSWEIPPHLGNLSSLIYLDLHGNYDMHAKNLGWLSSLSSLKYLDMGDLNLSHAGADWLHAVNMLPSLLELHLSWCELESLPPSLPFVNSTSLFVLDLSGNQFNSSIPQWLLNLTSLTKLDLSSNSFQVSIPYDFVNLRNLEHLDLSNNQFNSSIPQWLLNLTSLTKLDLSSNSFQGSIPYDFVNLRNLEHLDLRSDHITGQLPSFCGNLCKLETLDLSENNFCGNIDGFFGNSSSYVNNSLESLDLSDNELVGNIPDSLGRLGSLRCLSLYNNSFSGSIPASIGNLSSLQELYLYDNKMNGTIPESFGQLSKLVYLFLDENSWEGVITEAQLMNLTSLEYFKLTTDKNRSLVFNVTYNWVPPFRLKYLILDNCLIGPKFPIWLQVQTAAPRATHRDPRVAPRATQRDPRTHRAALHRSNRRPCRATHRPWSLLDMDDFTVEVHHGGSFAHDPLRLPTVSMEDGGLRVVSIDSDKDAMAMVDAVEGHNVIELFVEHCVDVPDAVEEHRTITAGFEVDEDVWFDNVFEECNEGNEVVDTRLPDSSEEFSDSEESSDDDGHSNGANERCVRKAEELLSMDDDDVRPQYPVYKPPKKAKYIKFEIGMKFNSLEEFKNAVTDYAVHGGHGIRFEKNDKVRVRAVCKKGCKWVAYAVKMAGEMTCPKHIELKKFALEKIEGSHKEQYSRIRDYCTELLRTNGGSSVLLKTDVENLSDREIERPGRPFIGVDACHLKGPYGGQLIAAIARDPNEQFFPLAFAVVEAETKDSWTWFLLQLIEDGLVPTFEEVFSGMEHRLCVRHMYNNFKKKFPGIHLKDLFWRIASATYEKQWERAMKELKEVDRQAFEWVESKPKEKWCKHKFKVHSKCDTLVNNMCESFNGVILKARQKPIIGLVEDIRLYLMRRFEACREGIKKVEGDLCPNIRKKLSREKLNSGNWESKTGRWDLSGVPCCHAISCIFYQREAAEDYVDQCYKISTYVACYDPIVMPINGPDMWEATGLAPVEPPRIRRPPGRPKKLRRREPDEPRPQSAKLSKRHLVMKCKKCGENGHNKRTCKGKVGGNQGQQNNQQGNEGSSRMTGQKRKRGGKQATTTNAENELNSSTGQSNRRDRDSASASASAAASKQPGSTAQATASAHFRIQCTRSVNSQCSWPLNSFCNRNSRDNFSKFHSKSQCRNESICTTRSQKVQE</sequence>
<name>A0A2N9FFQ0_FAGSY</name>
<dbReference type="InterPro" id="IPR018289">
    <property type="entry name" value="MULE_transposase_dom"/>
</dbReference>
<dbReference type="Pfam" id="PF00560">
    <property type="entry name" value="LRR_1"/>
    <property type="match status" value="4"/>
</dbReference>
<dbReference type="FunFam" id="3.80.10.10:FF:000383">
    <property type="entry name" value="Leucine-rich repeat receptor protein kinase EMS1"/>
    <property type="match status" value="1"/>
</dbReference>
<dbReference type="InterPro" id="IPR004332">
    <property type="entry name" value="Transposase_MuDR"/>
</dbReference>
<feature type="chain" id="PRO_5014977320" description="CCHC-type domain-containing protein" evidence="14">
    <location>
        <begin position="25"/>
        <end position="1339"/>
    </location>
</feature>
<dbReference type="PROSITE" id="PS51450">
    <property type="entry name" value="LRR"/>
    <property type="match status" value="1"/>
</dbReference>
<dbReference type="InterPro" id="IPR001611">
    <property type="entry name" value="Leu-rich_rpt"/>
</dbReference>
<keyword evidence="4" id="KW-0433">Leucine-rich repeat</keyword>
<dbReference type="InterPro" id="IPR032675">
    <property type="entry name" value="LRR_dom_sf"/>
</dbReference>
<dbReference type="Pfam" id="PF03108">
    <property type="entry name" value="DBD_Tnp_Mut"/>
    <property type="match status" value="1"/>
</dbReference>
<accession>A0A2N9FFQ0</accession>
<feature type="compositionally biased region" description="Acidic residues" evidence="13">
    <location>
        <begin position="695"/>
        <end position="707"/>
    </location>
</feature>
<feature type="signal peptide" evidence="14">
    <location>
        <begin position="1"/>
        <end position="24"/>
    </location>
</feature>
<proteinExistence type="inferred from homology"/>
<dbReference type="SMART" id="SM00369">
    <property type="entry name" value="LRR_TYP"/>
    <property type="match status" value="9"/>
</dbReference>
<evidence type="ECO:0000256" key="6">
    <source>
        <dbReference type="ARBA" id="ARBA00022729"/>
    </source>
</evidence>
<evidence type="ECO:0000256" key="9">
    <source>
        <dbReference type="ARBA" id="ARBA00023136"/>
    </source>
</evidence>
<keyword evidence="5" id="KW-0812">Transmembrane</keyword>
<keyword evidence="8" id="KW-1133">Transmembrane helix</keyword>
<dbReference type="InterPro" id="IPR055414">
    <property type="entry name" value="LRR_R13L4/SHOC2-like"/>
</dbReference>
<dbReference type="GO" id="GO:0008270">
    <property type="term" value="F:zinc ion binding"/>
    <property type="evidence" value="ECO:0007669"/>
    <property type="project" value="UniProtKB-KW"/>
</dbReference>
<gene>
    <name evidence="16" type="ORF">FSB_LOCUS13895</name>
</gene>
<keyword evidence="9" id="KW-0472">Membrane</keyword>
<dbReference type="PANTHER" id="PTHR48063">
    <property type="entry name" value="LRR RECEPTOR-LIKE KINASE"/>
    <property type="match status" value="1"/>
</dbReference>
<feature type="compositionally biased region" description="Basic residues" evidence="13">
    <location>
        <begin position="564"/>
        <end position="573"/>
    </location>
</feature>
<dbReference type="Pfam" id="PF10551">
    <property type="entry name" value="MULE"/>
    <property type="match status" value="1"/>
</dbReference>
<reference evidence="16" key="1">
    <citation type="submission" date="2018-02" db="EMBL/GenBank/DDBJ databases">
        <authorList>
            <person name="Cohen D.B."/>
            <person name="Kent A.D."/>
        </authorList>
    </citation>
    <scope>NUCLEOTIDE SEQUENCE</scope>
</reference>
<dbReference type="Pfam" id="PF13855">
    <property type="entry name" value="LRR_8"/>
    <property type="match status" value="1"/>
</dbReference>
<feature type="region of interest" description="Disordered" evidence="13">
    <location>
        <begin position="546"/>
        <end position="573"/>
    </location>
</feature>
<dbReference type="InterPro" id="IPR003591">
    <property type="entry name" value="Leu-rich_rpt_typical-subtyp"/>
</dbReference>
<feature type="region of interest" description="Disordered" evidence="13">
    <location>
        <begin position="1151"/>
        <end position="1185"/>
    </location>
</feature>
<evidence type="ECO:0000256" key="4">
    <source>
        <dbReference type="ARBA" id="ARBA00022614"/>
    </source>
</evidence>
<keyword evidence="12" id="KW-0862">Zinc</keyword>
<dbReference type="InterPro" id="IPR013210">
    <property type="entry name" value="LRR_N_plant-typ"/>
</dbReference>
<evidence type="ECO:0000256" key="5">
    <source>
        <dbReference type="ARBA" id="ARBA00022692"/>
    </source>
</evidence>
<evidence type="ECO:0000256" key="10">
    <source>
        <dbReference type="ARBA" id="ARBA00023170"/>
    </source>
</evidence>
<dbReference type="EMBL" id="OIVN01000818">
    <property type="protein sequence ID" value="SPC86013.1"/>
    <property type="molecule type" value="Genomic_DNA"/>
</dbReference>
<dbReference type="PANTHER" id="PTHR48063:SF90">
    <property type="entry name" value="OS11G0565920 PROTEIN"/>
    <property type="match status" value="1"/>
</dbReference>
<feature type="region of interest" description="Disordered" evidence="13">
    <location>
        <begin position="685"/>
        <end position="716"/>
    </location>
</feature>
<keyword evidence="11" id="KW-0325">Glycoprotein</keyword>
<evidence type="ECO:0000256" key="13">
    <source>
        <dbReference type="SAM" id="MobiDB-lite"/>
    </source>
</evidence>
<dbReference type="InterPro" id="IPR001878">
    <property type="entry name" value="Znf_CCHC"/>
</dbReference>
<evidence type="ECO:0000256" key="14">
    <source>
        <dbReference type="SAM" id="SignalP"/>
    </source>
</evidence>
<dbReference type="PROSITE" id="PS50158">
    <property type="entry name" value="ZF_CCHC"/>
    <property type="match status" value="1"/>
</dbReference>
<dbReference type="GO" id="GO:0005886">
    <property type="term" value="C:plasma membrane"/>
    <property type="evidence" value="ECO:0007669"/>
    <property type="project" value="UniProtKB-SubCell"/>
</dbReference>
<dbReference type="InterPro" id="IPR046956">
    <property type="entry name" value="RLP23-like"/>
</dbReference>
<evidence type="ECO:0000256" key="2">
    <source>
        <dbReference type="ARBA" id="ARBA00009592"/>
    </source>
</evidence>
<organism evidence="16">
    <name type="scientific">Fagus sylvatica</name>
    <name type="common">Beechnut</name>
    <dbReference type="NCBI Taxonomy" id="28930"/>
    <lineage>
        <taxon>Eukaryota</taxon>
        <taxon>Viridiplantae</taxon>
        <taxon>Streptophyta</taxon>
        <taxon>Embryophyta</taxon>
        <taxon>Tracheophyta</taxon>
        <taxon>Spermatophyta</taxon>
        <taxon>Magnoliopsida</taxon>
        <taxon>eudicotyledons</taxon>
        <taxon>Gunneridae</taxon>
        <taxon>Pentapetalae</taxon>
        <taxon>rosids</taxon>
        <taxon>fabids</taxon>
        <taxon>Fagales</taxon>
        <taxon>Fagaceae</taxon>
        <taxon>Fagus</taxon>
    </lineage>
</organism>
<evidence type="ECO:0000313" key="16">
    <source>
        <dbReference type="EMBL" id="SPC86013.1"/>
    </source>
</evidence>
<keyword evidence="12" id="KW-0479">Metal-binding</keyword>
<dbReference type="FunFam" id="3.80.10.10:FF:000095">
    <property type="entry name" value="LRR receptor-like serine/threonine-protein kinase GSO1"/>
    <property type="match status" value="1"/>
</dbReference>
<comment type="similarity">
    <text evidence="2">Belongs to the RLP family.</text>
</comment>
<evidence type="ECO:0000256" key="1">
    <source>
        <dbReference type="ARBA" id="ARBA00004251"/>
    </source>
</evidence>
<evidence type="ECO:0000256" key="3">
    <source>
        <dbReference type="ARBA" id="ARBA00022475"/>
    </source>
</evidence>
<keyword evidence="3" id="KW-1003">Cell membrane</keyword>
<keyword evidence="10" id="KW-0675">Receptor</keyword>
<dbReference type="Pfam" id="PF08263">
    <property type="entry name" value="LRRNT_2"/>
    <property type="match status" value="1"/>
</dbReference>
<keyword evidence="12" id="KW-0863">Zinc-finger</keyword>
<dbReference type="GO" id="GO:0003676">
    <property type="term" value="F:nucleic acid binding"/>
    <property type="evidence" value="ECO:0007669"/>
    <property type="project" value="InterPro"/>
</dbReference>
<protein>
    <recommendedName>
        <fullName evidence="15">CCHC-type domain-containing protein</fullName>
    </recommendedName>
</protein>
<feature type="domain" description="CCHC-type" evidence="15">
    <location>
        <begin position="1190"/>
        <end position="1205"/>
    </location>
</feature>
<feature type="compositionally biased region" description="Basic residues" evidence="13">
    <location>
        <begin position="1157"/>
        <end position="1169"/>
    </location>
</feature>
<dbReference type="Pfam" id="PF23598">
    <property type="entry name" value="LRR_14"/>
    <property type="match status" value="1"/>
</dbReference>
<evidence type="ECO:0000256" key="12">
    <source>
        <dbReference type="PROSITE-ProRule" id="PRU00047"/>
    </source>
</evidence>
<feature type="compositionally biased region" description="Polar residues" evidence="13">
    <location>
        <begin position="1238"/>
        <end position="1255"/>
    </location>
</feature>
<evidence type="ECO:0000259" key="15">
    <source>
        <dbReference type="PROSITE" id="PS50158"/>
    </source>
</evidence>
<feature type="compositionally biased region" description="Low complexity" evidence="13">
    <location>
        <begin position="1263"/>
        <end position="1272"/>
    </location>
</feature>
<evidence type="ECO:0000256" key="8">
    <source>
        <dbReference type="ARBA" id="ARBA00022989"/>
    </source>
</evidence>
<dbReference type="Gene3D" id="3.80.10.10">
    <property type="entry name" value="Ribonuclease Inhibitor"/>
    <property type="match status" value="2"/>
</dbReference>
<feature type="region of interest" description="Disordered" evidence="13">
    <location>
        <begin position="1202"/>
        <end position="1281"/>
    </location>
</feature>
<feature type="compositionally biased region" description="Basic and acidic residues" evidence="13">
    <location>
        <begin position="546"/>
        <end position="563"/>
    </location>
</feature>
<keyword evidence="6 14" id="KW-0732">Signal</keyword>
<keyword evidence="7" id="KW-0677">Repeat</keyword>
<dbReference type="SUPFAM" id="SSF52058">
    <property type="entry name" value="L domain-like"/>
    <property type="match status" value="1"/>
</dbReference>